<feature type="domain" description="Manganese/iron superoxide dismutase C-terminal" evidence="6">
    <location>
        <begin position="93"/>
        <end position="193"/>
    </location>
</feature>
<dbReference type="Gene3D" id="3.55.40.20">
    <property type="entry name" value="Iron/manganese superoxide dismutase, C-terminal domain"/>
    <property type="match status" value="1"/>
</dbReference>
<dbReference type="EMBL" id="VTFT01000001">
    <property type="protein sequence ID" value="TYT27216.1"/>
    <property type="molecule type" value="Genomic_DNA"/>
</dbReference>
<dbReference type="PANTHER" id="PTHR43595:SF2">
    <property type="entry name" value="SMALL RIBOSOMAL SUBUNIT PROTEIN MS42"/>
    <property type="match status" value="1"/>
</dbReference>
<dbReference type="RefSeq" id="WP_149103769.1">
    <property type="nucleotide sequence ID" value="NZ_VTFT01000001.1"/>
</dbReference>
<dbReference type="InterPro" id="IPR036314">
    <property type="entry name" value="SOD_C_sf"/>
</dbReference>
<evidence type="ECO:0000259" key="6">
    <source>
        <dbReference type="Pfam" id="PF02777"/>
    </source>
</evidence>
<dbReference type="PANTHER" id="PTHR43595">
    <property type="entry name" value="37S RIBOSOMAL PROTEIN S26, MITOCHONDRIAL"/>
    <property type="match status" value="1"/>
</dbReference>
<feature type="binding site" evidence="5">
    <location>
        <position position="164"/>
    </location>
    <ligand>
        <name>Mn(2+)</name>
        <dbReference type="ChEBI" id="CHEBI:29035"/>
    </ligand>
</feature>
<dbReference type="InterPro" id="IPR001189">
    <property type="entry name" value="Mn/Fe_SOD"/>
</dbReference>
<dbReference type="SUPFAM" id="SSF54719">
    <property type="entry name" value="Fe,Mn superoxide dismutase (SOD), C-terminal domain"/>
    <property type="match status" value="1"/>
</dbReference>
<evidence type="ECO:0000256" key="4">
    <source>
        <dbReference type="ARBA" id="ARBA00023002"/>
    </source>
</evidence>
<organism evidence="7 8">
    <name type="scientific">Luteimonas viscosa</name>
    <dbReference type="NCBI Taxonomy" id="1132694"/>
    <lineage>
        <taxon>Bacteria</taxon>
        <taxon>Pseudomonadati</taxon>
        <taxon>Pseudomonadota</taxon>
        <taxon>Gammaproteobacteria</taxon>
        <taxon>Lysobacterales</taxon>
        <taxon>Lysobacteraceae</taxon>
        <taxon>Luteimonas</taxon>
    </lineage>
</organism>
<comment type="similarity">
    <text evidence="1">Belongs to the iron/manganese superoxide dismutase family.</text>
</comment>
<dbReference type="GO" id="GO:0046872">
    <property type="term" value="F:metal ion binding"/>
    <property type="evidence" value="ECO:0007669"/>
    <property type="project" value="UniProtKB-KW"/>
</dbReference>
<evidence type="ECO:0000256" key="5">
    <source>
        <dbReference type="PIRSR" id="PIRSR000349-1"/>
    </source>
</evidence>
<evidence type="ECO:0000313" key="8">
    <source>
        <dbReference type="Proteomes" id="UP000324973"/>
    </source>
</evidence>
<keyword evidence="3 5" id="KW-0479">Metal-binding</keyword>
<evidence type="ECO:0000256" key="1">
    <source>
        <dbReference type="ARBA" id="ARBA00008714"/>
    </source>
</evidence>
<protein>
    <recommendedName>
        <fullName evidence="2">superoxide dismutase</fullName>
        <ecNumber evidence="2">1.15.1.1</ecNumber>
    </recommendedName>
</protein>
<dbReference type="PIRSF" id="PIRSF000349">
    <property type="entry name" value="SODismutase"/>
    <property type="match status" value="1"/>
</dbReference>
<dbReference type="InterPro" id="IPR019832">
    <property type="entry name" value="Mn/Fe_SOD_C"/>
</dbReference>
<dbReference type="GO" id="GO:0004784">
    <property type="term" value="F:superoxide dismutase activity"/>
    <property type="evidence" value="ECO:0007669"/>
    <property type="project" value="UniProtKB-EC"/>
</dbReference>
<dbReference type="OrthoDB" id="9803125at2"/>
<evidence type="ECO:0000256" key="3">
    <source>
        <dbReference type="ARBA" id="ARBA00022723"/>
    </source>
</evidence>
<evidence type="ECO:0000313" key="7">
    <source>
        <dbReference type="EMBL" id="TYT27216.1"/>
    </source>
</evidence>
<accession>A0A5D4XRJ2</accession>
<sequence length="195" mass="21572">MPLQIQPLPCDPLSFAPQFSVEGIDLHRRQQQAQLDAIAAILGGEAEAEDLRLDDLARRARGMLAAHAAQAWCDGFYWEALRAPRPEGANAPGGRLAEAICGAFGDAKRLRERFDQAAQQLAGPGWVWLAQRRDGRLAILATPQSVTPLTGSDTPLLAFCLWPHAYAHDYGDSRERYLAAFWQLVDWDKVASRLQ</sequence>
<name>A0A5D4XRJ2_9GAMM</name>
<reference evidence="7 8" key="1">
    <citation type="submission" date="2019-08" db="EMBL/GenBank/DDBJ databases">
        <title>Luteimonas viscosus sp. nov., isolated from soil of a sunflower field.</title>
        <authorList>
            <person name="Jianli Z."/>
            <person name="Ying Z."/>
        </authorList>
    </citation>
    <scope>NUCLEOTIDE SEQUENCE [LARGE SCALE GENOMIC DNA]</scope>
    <source>
        <strain evidence="7 8">XBU10</strain>
    </source>
</reference>
<feature type="binding site" evidence="5">
    <location>
        <position position="27"/>
    </location>
    <ligand>
        <name>Mn(2+)</name>
        <dbReference type="ChEBI" id="CHEBI:29035"/>
    </ligand>
</feature>
<dbReference type="AlphaFoldDB" id="A0A5D4XRJ2"/>
<comment type="caution">
    <text evidence="7">The sequence shown here is derived from an EMBL/GenBank/DDBJ whole genome shotgun (WGS) entry which is preliminary data.</text>
</comment>
<proteinExistence type="inferred from homology"/>
<evidence type="ECO:0000256" key="2">
    <source>
        <dbReference type="ARBA" id="ARBA00012682"/>
    </source>
</evidence>
<keyword evidence="8" id="KW-1185">Reference proteome</keyword>
<keyword evidence="4" id="KW-0560">Oxidoreductase</keyword>
<dbReference type="Pfam" id="PF02777">
    <property type="entry name" value="Sod_Fe_C"/>
    <property type="match status" value="1"/>
</dbReference>
<dbReference type="Proteomes" id="UP000324973">
    <property type="component" value="Unassembled WGS sequence"/>
</dbReference>
<gene>
    <name evidence="7" type="ORF">FZO89_13625</name>
</gene>
<dbReference type="EC" id="1.15.1.1" evidence="2"/>
<dbReference type="GO" id="GO:0005737">
    <property type="term" value="C:cytoplasm"/>
    <property type="evidence" value="ECO:0007669"/>
    <property type="project" value="TreeGrafter"/>
</dbReference>